<reference evidence="1 2" key="1">
    <citation type="submission" date="2017-11" db="EMBL/GenBank/DDBJ databases">
        <title>Comparative genomic analysis of Holospora spp., intranuclear symbionts of paramecia.</title>
        <authorList>
            <person name="Garushyants S.K."/>
            <person name="Beliavskaya A."/>
            <person name="Malko D.B."/>
            <person name="Logacheva M.D."/>
            <person name="Rautian M.S."/>
            <person name="Gelfand M.S."/>
        </authorList>
    </citation>
    <scope>NUCLEOTIDE SEQUENCE [LARGE SCALE GENOMIC DNA]</scope>
    <source>
        <strain evidence="2">02AZ16</strain>
    </source>
</reference>
<evidence type="ECO:0000313" key="1">
    <source>
        <dbReference type="EMBL" id="PPE03051.1"/>
    </source>
</evidence>
<dbReference type="RefSeq" id="WP_207760979.1">
    <property type="nucleotide sequence ID" value="NZ_PHHC01000141.1"/>
</dbReference>
<accession>A0A2S5R6U6</accession>
<evidence type="ECO:0000313" key="2">
    <source>
        <dbReference type="Proteomes" id="UP000239425"/>
    </source>
</evidence>
<organism evidence="1 2">
    <name type="scientific">Holospora curviuscula</name>
    <dbReference type="NCBI Taxonomy" id="1082868"/>
    <lineage>
        <taxon>Bacteria</taxon>
        <taxon>Pseudomonadati</taxon>
        <taxon>Pseudomonadota</taxon>
        <taxon>Alphaproteobacteria</taxon>
        <taxon>Holosporales</taxon>
        <taxon>Holosporaceae</taxon>
        <taxon>Holospora</taxon>
    </lineage>
</organism>
<dbReference type="EMBL" id="PHHC01000141">
    <property type="protein sequence ID" value="PPE03051.1"/>
    <property type="molecule type" value="Genomic_DNA"/>
</dbReference>
<name>A0A2S5R6U6_9PROT</name>
<proteinExistence type="predicted"/>
<sequence length="82" mass="9541">MFHKILKSYSESGGLIENRTVEAAFYGVMGNWINWMVYNINRSINQRELEQKNIGIEKVMQVLPRILRVKTLMPELISEIAS</sequence>
<comment type="caution">
    <text evidence="1">The sequence shown here is derived from an EMBL/GenBank/DDBJ whole genome shotgun (WGS) entry which is preliminary data.</text>
</comment>
<keyword evidence="2" id="KW-1185">Reference proteome</keyword>
<protein>
    <submittedName>
        <fullName evidence="1">Uncharacterized protein</fullName>
    </submittedName>
</protein>
<gene>
    <name evidence="1" type="ORF">HCUR_01482</name>
</gene>
<dbReference type="Proteomes" id="UP000239425">
    <property type="component" value="Unassembled WGS sequence"/>
</dbReference>
<dbReference type="AlphaFoldDB" id="A0A2S5R6U6"/>